<keyword evidence="2" id="KW-1185">Reference proteome</keyword>
<evidence type="ECO:0000313" key="1">
    <source>
        <dbReference type="EMBL" id="CAI9538689.1"/>
    </source>
</evidence>
<organism evidence="1 2">
    <name type="scientific">Staurois parvus</name>
    <dbReference type="NCBI Taxonomy" id="386267"/>
    <lineage>
        <taxon>Eukaryota</taxon>
        <taxon>Metazoa</taxon>
        <taxon>Chordata</taxon>
        <taxon>Craniata</taxon>
        <taxon>Vertebrata</taxon>
        <taxon>Euteleostomi</taxon>
        <taxon>Amphibia</taxon>
        <taxon>Batrachia</taxon>
        <taxon>Anura</taxon>
        <taxon>Neobatrachia</taxon>
        <taxon>Ranoidea</taxon>
        <taxon>Ranidae</taxon>
        <taxon>Staurois</taxon>
    </lineage>
</organism>
<evidence type="ECO:0000313" key="2">
    <source>
        <dbReference type="Proteomes" id="UP001162483"/>
    </source>
</evidence>
<reference evidence="1" key="1">
    <citation type="submission" date="2023-05" db="EMBL/GenBank/DDBJ databases">
        <authorList>
            <person name="Stuckert A."/>
        </authorList>
    </citation>
    <scope>NUCLEOTIDE SEQUENCE</scope>
</reference>
<name>A0ABN9ARN5_9NEOB</name>
<sequence length="66" mass="7349">MKLSKISCYADTVRVPFAGAKRLCIQLATFVHCALQHALTPLCHFTWPTTYLLAELLLFPVASTLL</sequence>
<protein>
    <submittedName>
        <fullName evidence="1">Uncharacterized protein</fullName>
    </submittedName>
</protein>
<dbReference type="Proteomes" id="UP001162483">
    <property type="component" value="Unassembled WGS sequence"/>
</dbReference>
<gene>
    <name evidence="1" type="ORF">SPARVUS_LOCUS1468440</name>
</gene>
<dbReference type="EMBL" id="CATNWA010000956">
    <property type="protein sequence ID" value="CAI9538689.1"/>
    <property type="molecule type" value="Genomic_DNA"/>
</dbReference>
<comment type="caution">
    <text evidence="1">The sequence shown here is derived from an EMBL/GenBank/DDBJ whole genome shotgun (WGS) entry which is preliminary data.</text>
</comment>
<proteinExistence type="predicted"/>
<accession>A0ABN9ARN5</accession>